<dbReference type="OrthoDB" id="2379791at2759"/>
<dbReference type="AlphaFoldDB" id="A0A9N9I1U2"/>
<dbReference type="Pfam" id="PF13349">
    <property type="entry name" value="DUF4097"/>
    <property type="match status" value="1"/>
</dbReference>
<evidence type="ECO:0000313" key="4">
    <source>
        <dbReference type="Proteomes" id="UP000789570"/>
    </source>
</evidence>
<protein>
    <submittedName>
        <fullName evidence="3">16785_t:CDS:1</fullName>
    </submittedName>
</protein>
<keyword evidence="4" id="KW-1185">Reference proteome</keyword>
<organism evidence="3 4">
    <name type="scientific">Funneliformis caledonium</name>
    <dbReference type="NCBI Taxonomy" id="1117310"/>
    <lineage>
        <taxon>Eukaryota</taxon>
        <taxon>Fungi</taxon>
        <taxon>Fungi incertae sedis</taxon>
        <taxon>Mucoromycota</taxon>
        <taxon>Glomeromycotina</taxon>
        <taxon>Glomeromycetes</taxon>
        <taxon>Glomerales</taxon>
        <taxon>Glomeraceae</taxon>
        <taxon>Funneliformis</taxon>
    </lineage>
</organism>
<proteinExistence type="predicted"/>
<evidence type="ECO:0000313" key="3">
    <source>
        <dbReference type="EMBL" id="CAG8716901.1"/>
    </source>
</evidence>
<dbReference type="Proteomes" id="UP000789570">
    <property type="component" value="Unassembled WGS sequence"/>
</dbReference>
<dbReference type="EMBL" id="CAJVPQ010009647">
    <property type="protein sequence ID" value="CAG8716901.1"/>
    <property type="molecule type" value="Genomic_DNA"/>
</dbReference>
<evidence type="ECO:0000259" key="2">
    <source>
        <dbReference type="Pfam" id="PF13349"/>
    </source>
</evidence>
<evidence type="ECO:0000256" key="1">
    <source>
        <dbReference type="SAM" id="MobiDB-lite"/>
    </source>
</evidence>
<feature type="compositionally biased region" description="Pro residues" evidence="1">
    <location>
        <begin position="49"/>
        <end position="59"/>
    </location>
</feature>
<dbReference type="InterPro" id="IPR025164">
    <property type="entry name" value="Toastrack_DUF4097"/>
</dbReference>
<accession>A0A9N9I1U2</accession>
<feature type="domain" description="DUF4097" evidence="2">
    <location>
        <begin position="206"/>
        <end position="359"/>
    </location>
</feature>
<reference evidence="3" key="1">
    <citation type="submission" date="2021-06" db="EMBL/GenBank/DDBJ databases">
        <authorList>
            <person name="Kallberg Y."/>
            <person name="Tangrot J."/>
            <person name="Rosling A."/>
        </authorList>
    </citation>
    <scope>NUCLEOTIDE SEQUENCE</scope>
    <source>
        <strain evidence="3">UK204</strain>
    </source>
</reference>
<feature type="region of interest" description="Disordered" evidence="1">
    <location>
        <begin position="1"/>
        <end position="60"/>
    </location>
</feature>
<gene>
    <name evidence="3" type="ORF">FCALED_LOCUS14200</name>
</gene>
<comment type="caution">
    <text evidence="3">The sequence shown here is derived from an EMBL/GenBank/DDBJ whole genome shotgun (WGS) entry which is preliminary data.</text>
</comment>
<name>A0A9N9I1U2_9GLOM</name>
<sequence length="362" mass="39603">MSNNPFLTEEDKYLEQGSSIAAPPPAYEDVVRPGYSDHPYGYPPNNQSFPPPSFPPPTVPNYNHNPLVSTENHQPNSANPNEKSVGIKLAVTTISVANSKACSQIQLNENPEKFTFDPKLILKLDVEGSQHKVDAVNVLQNPSPDETNVNVEVFTGSSSRVTPQFEKKIQNDSFVLRVFQKVGFGVFNIPPRCMRLKINVILPQGNAGNPTFNNIQVKELNLKLIKDESDKPYQQSIGLSTVEGDIQLEEIKGNIIDIKTQEGNVGGSILSLSKELSVSTDDGNVDLYLGIAPNAMVMLQTDNGNVGLTMVESSFAYKVRTNDGNIRINDEMINGLSKNGMAGDGKSIVNIITDEGNIRLNY</sequence>